<dbReference type="RefSeq" id="WP_133598882.1">
    <property type="nucleotide sequence ID" value="NZ_SNYL01000016.1"/>
</dbReference>
<gene>
    <name evidence="2" type="ORF">DFR43_11642</name>
</gene>
<feature type="compositionally biased region" description="Basic and acidic residues" evidence="1">
    <location>
        <begin position="211"/>
        <end position="221"/>
    </location>
</feature>
<dbReference type="Proteomes" id="UP000295510">
    <property type="component" value="Unassembled WGS sequence"/>
</dbReference>
<proteinExistence type="predicted"/>
<name>A0A4R6U6T9_9BURK</name>
<reference evidence="2 3" key="1">
    <citation type="submission" date="2019-03" db="EMBL/GenBank/DDBJ databases">
        <title>Genomic Encyclopedia of Type Strains, Phase IV (KMG-IV): sequencing the most valuable type-strain genomes for metagenomic binning, comparative biology and taxonomic classification.</title>
        <authorList>
            <person name="Goeker M."/>
        </authorList>
    </citation>
    <scope>NUCLEOTIDE SEQUENCE [LARGE SCALE GENOMIC DNA]</scope>
    <source>
        <strain evidence="2 3">DSM 19605</strain>
    </source>
</reference>
<comment type="caution">
    <text evidence="2">The sequence shown here is derived from an EMBL/GenBank/DDBJ whole genome shotgun (WGS) entry which is preliminary data.</text>
</comment>
<accession>A0A4R6U6T9</accession>
<dbReference type="AlphaFoldDB" id="A0A4R6U6T9"/>
<dbReference type="OrthoDB" id="8888586at2"/>
<evidence type="ECO:0000313" key="3">
    <source>
        <dbReference type="Proteomes" id="UP000295510"/>
    </source>
</evidence>
<evidence type="ECO:0000256" key="1">
    <source>
        <dbReference type="SAM" id="MobiDB-lite"/>
    </source>
</evidence>
<organism evidence="2 3">
    <name type="scientific">Tepidicella xavieri</name>
    <dbReference type="NCBI Taxonomy" id="360241"/>
    <lineage>
        <taxon>Bacteria</taxon>
        <taxon>Pseudomonadati</taxon>
        <taxon>Pseudomonadota</taxon>
        <taxon>Betaproteobacteria</taxon>
        <taxon>Burkholderiales</taxon>
        <taxon>Tepidicella</taxon>
    </lineage>
</organism>
<dbReference type="EMBL" id="SNYL01000016">
    <property type="protein sequence ID" value="TDQ40593.1"/>
    <property type="molecule type" value="Genomic_DNA"/>
</dbReference>
<feature type="region of interest" description="Disordered" evidence="1">
    <location>
        <begin position="211"/>
        <end position="243"/>
    </location>
</feature>
<sequence>MLDRRSDQAAGLSALKLQPPMRVLPVVCSADGHRWSLELLWRLEQALQQQGLPVAVVEGVHGLGPADARLGHRRVLQRWLRGVPEGSVVLLHAPLEAQAVLLADSTARPLIPLTGAPAALVQAYNATKVLWQVAGLWPVVLALQEAGSGVQPGRLEAAAQSLLQGCERHLGRVPPVWPLGYDSAASGAQMDADESCVLKVLDTALVLEDPENRSHVDDLPERCPPSAADQTIGVSDVHRQRHA</sequence>
<evidence type="ECO:0000313" key="2">
    <source>
        <dbReference type="EMBL" id="TDQ40593.1"/>
    </source>
</evidence>
<keyword evidence="3" id="KW-1185">Reference proteome</keyword>
<protein>
    <submittedName>
        <fullName evidence="2">Uncharacterized protein</fullName>
    </submittedName>
</protein>